<accession>A0AAV1V596</accession>
<gene>
    <name evidence="2" type="ORF">PM001_LOCUS26048</name>
</gene>
<sequence>MAQSGKVSPAPFSHRRLMASIPLLVQKGMQIPTERWSTKLKHCAARPSAGVWSTHAYPQIILCLCIHIPIVALVNVLAVSRDHHSESALT</sequence>
<dbReference type="EMBL" id="CAKLBY020000259">
    <property type="protein sequence ID" value="CAK7940898.1"/>
    <property type="molecule type" value="Genomic_DNA"/>
</dbReference>
<reference evidence="2" key="1">
    <citation type="submission" date="2024-01" db="EMBL/GenBank/DDBJ databases">
        <authorList>
            <person name="Webb A."/>
        </authorList>
    </citation>
    <scope>NUCLEOTIDE SEQUENCE</scope>
    <source>
        <strain evidence="2">Pm1</strain>
    </source>
</reference>
<evidence type="ECO:0000313" key="2">
    <source>
        <dbReference type="EMBL" id="CAK7940898.1"/>
    </source>
</evidence>
<protein>
    <submittedName>
        <fullName evidence="2">Uncharacterized protein</fullName>
    </submittedName>
</protein>
<feature type="transmembrane region" description="Helical" evidence="1">
    <location>
        <begin position="56"/>
        <end position="79"/>
    </location>
</feature>
<evidence type="ECO:0000256" key="1">
    <source>
        <dbReference type="SAM" id="Phobius"/>
    </source>
</evidence>
<dbReference type="AlphaFoldDB" id="A0AAV1V596"/>
<keyword evidence="1" id="KW-0472">Membrane</keyword>
<organism evidence="2 3">
    <name type="scientific">Peronospora matthiolae</name>
    <dbReference type="NCBI Taxonomy" id="2874970"/>
    <lineage>
        <taxon>Eukaryota</taxon>
        <taxon>Sar</taxon>
        <taxon>Stramenopiles</taxon>
        <taxon>Oomycota</taxon>
        <taxon>Peronosporomycetes</taxon>
        <taxon>Peronosporales</taxon>
        <taxon>Peronosporaceae</taxon>
        <taxon>Peronospora</taxon>
    </lineage>
</organism>
<keyword evidence="1" id="KW-1133">Transmembrane helix</keyword>
<name>A0AAV1V596_9STRA</name>
<evidence type="ECO:0000313" key="3">
    <source>
        <dbReference type="Proteomes" id="UP001162060"/>
    </source>
</evidence>
<comment type="caution">
    <text evidence="2">The sequence shown here is derived from an EMBL/GenBank/DDBJ whole genome shotgun (WGS) entry which is preliminary data.</text>
</comment>
<proteinExistence type="predicted"/>
<dbReference type="Proteomes" id="UP001162060">
    <property type="component" value="Unassembled WGS sequence"/>
</dbReference>
<keyword evidence="1" id="KW-0812">Transmembrane</keyword>